<dbReference type="InterPro" id="IPR050441">
    <property type="entry name" value="RBM"/>
</dbReference>
<dbReference type="InterPro" id="IPR000504">
    <property type="entry name" value="RRM_dom"/>
</dbReference>
<feature type="compositionally biased region" description="Low complexity" evidence="2">
    <location>
        <begin position="128"/>
        <end position="155"/>
    </location>
</feature>
<feature type="compositionally biased region" description="Basic and acidic residues" evidence="2">
    <location>
        <begin position="220"/>
        <end position="231"/>
    </location>
</feature>
<dbReference type="PANTHER" id="PTHR48034">
    <property type="entry name" value="TRANSFORMER-2 SEX-DETERMINING PROTEIN-RELATED"/>
    <property type="match status" value="1"/>
</dbReference>
<evidence type="ECO:0000313" key="4">
    <source>
        <dbReference type="EMBL" id="KAJ3438022.1"/>
    </source>
</evidence>
<dbReference type="Gene3D" id="3.30.70.330">
    <property type="match status" value="1"/>
</dbReference>
<dbReference type="InterPro" id="IPR035979">
    <property type="entry name" value="RBD_domain_sf"/>
</dbReference>
<sequence length="261" mass="30717">MRSEANQSEPNWTFRTICRVVTCTEFLLSSRYLPYSVGEKELYRLFDQCGELSRVMVGYDRIARHSKGFVTFVRRDDAEYAFDKFHQRYFEGRRLRLDWDQGIQKKRYLPRQSSRKDYQPRRNNRKFSISPSRSPSLSPSRSPTRSPSSSPSHSPSPRRKSDYSESSSESLNKNKNTTISSTDQYNGEKYDETENSEQEGESKKKDTKNQIDDEKENEENEKWDKTEKDLIHNNNEIDNDTTIENTDIKVDQENQNANENC</sequence>
<dbReference type="EMBL" id="JANTQA010000033">
    <property type="protein sequence ID" value="KAJ3438022.1"/>
    <property type="molecule type" value="Genomic_DNA"/>
</dbReference>
<dbReference type="SUPFAM" id="SSF54928">
    <property type="entry name" value="RNA-binding domain, RBD"/>
    <property type="match status" value="1"/>
</dbReference>
<organism evidence="4 5">
    <name type="scientific">Anaeramoeba flamelloides</name>
    <dbReference type="NCBI Taxonomy" id="1746091"/>
    <lineage>
        <taxon>Eukaryota</taxon>
        <taxon>Metamonada</taxon>
        <taxon>Anaeramoebidae</taxon>
        <taxon>Anaeramoeba</taxon>
    </lineage>
</organism>
<feature type="compositionally biased region" description="Basic and acidic residues" evidence="2">
    <location>
        <begin position="200"/>
        <end position="212"/>
    </location>
</feature>
<dbReference type="GO" id="GO:0003723">
    <property type="term" value="F:RNA binding"/>
    <property type="evidence" value="ECO:0007669"/>
    <property type="project" value="UniProtKB-UniRule"/>
</dbReference>
<evidence type="ECO:0000256" key="1">
    <source>
        <dbReference type="PROSITE-ProRule" id="PRU00176"/>
    </source>
</evidence>
<protein>
    <submittedName>
        <fullName evidence="4">RNA recognition motif rrm domain containing protein</fullName>
    </submittedName>
</protein>
<keyword evidence="1" id="KW-0694">RNA-binding</keyword>
<feature type="domain" description="RRM" evidence="3">
    <location>
        <begin position="33"/>
        <end position="102"/>
    </location>
</feature>
<evidence type="ECO:0000256" key="2">
    <source>
        <dbReference type="SAM" id="MobiDB-lite"/>
    </source>
</evidence>
<proteinExistence type="predicted"/>
<evidence type="ECO:0000313" key="5">
    <source>
        <dbReference type="Proteomes" id="UP001146793"/>
    </source>
</evidence>
<comment type="caution">
    <text evidence="4">The sequence shown here is derived from an EMBL/GenBank/DDBJ whole genome shotgun (WGS) entry which is preliminary data.</text>
</comment>
<feature type="compositionally biased region" description="Polar residues" evidence="2">
    <location>
        <begin position="171"/>
        <end position="185"/>
    </location>
</feature>
<feature type="compositionally biased region" description="Polar residues" evidence="2">
    <location>
        <begin position="232"/>
        <end position="245"/>
    </location>
</feature>
<evidence type="ECO:0000259" key="3">
    <source>
        <dbReference type="PROSITE" id="PS50102"/>
    </source>
</evidence>
<accession>A0AAV7ZB64</accession>
<dbReference type="InterPro" id="IPR012677">
    <property type="entry name" value="Nucleotide-bd_a/b_plait_sf"/>
</dbReference>
<feature type="region of interest" description="Disordered" evidence="2">
    <location>
        <begin position="108"/>
        <end position="261"/>
    </location>
</feature>
<dbReference type="CDD" id="cd00590">
    <property type="entry name" value="RRM_SF"/>
    <property type="match status" value="1"/>
</dbReference>
<gene>
    <name evidence="4" type="ORF">M0812_17201</name>
</gene>
<dbReference type="Proteomes" id="UP001146793">
    <property type="component" value="Unassembled WGS sequence"/>
</dbReference>
<dbReference type="Pfam" id="PF00076">
    <property type="entry name" value="RRM_1"/>
    <property type="match status" value="1"/>
</dbReference>
<name>A0AAV7ZB64_9EUKA</name>
<dbReference type="SMART" id="SM00360">
    <property type="entry name" value="RRM"/>
    <property type="match status" value="1"/>
</dbReference>
<reference evidence="4" key="1">
    <citation type="submission" date="2022-08" db="EMBL/GenBank/DDBJ databases">
        <title>Novel sulphate-reducing endosymbionts in the free-living metamonad Anaeramoeba.</title>
        <authorList>
            <person name="Jerlstrom-Hultqvist J."/>
            <person name="Cepicka I."/>
            <person name="Gallot-Lavallee L."/>
            <person name="Salas-Leiva D."/>
            <person name="Curtis B.A."/>
            <person name="Zahonova K."/>
            <person name="Pipaliya S."/>
            <person name="Dacks J."/>
            <person name="Roger A.J."/>
        </authorList>
    </citation>
    <scope>NUCLEOTIDE SEQUENCE</scope>
    <source>
        <strain evidence="4">Busselton2</strain>
    </source>
</reference>
<dbReference type="AlphaFoldDB" id="A0AAV7ZB64"/>
<dbReference type="PROSITE" id="PS50102">
    <property type="entry name" value="RRM"/>
    <property type="match status" value="1"/>
</dbReference>